<evidence type="ECO:0000313" key="2">
    <source>
        <dbReference type="EMBL" id="RHW46277.1"/>
    </source>
</evidence>
<feature type="transmembrane region" description="Helical" evidence="1">
    <location>
        <begin position="12"/>
        <end position="31"/>
    </location>
</feature>
<evidence type="ECO:0000313" key="3">
    <source>
        <dbReference type="EMBL" id="RHW52382.1"/>
    </source>
</evidence>
<dbReference type="EMBL" id="QOCR01000001">
    <property type="protein sequence ID" value="RHW52382.1"/>
    <property type="molecule type" value="Genomic_DNA"/>
</dbReference>
<evidence type="ECO:0000313" key="4">
    <source>
        <dbReference type="Proteomes" id="UP000284109"/>
    </source>
</evidence>
<dbReference type="RefSeq" id="WP_118900362.1">
    <property type="nucleotide sequence ID" value="NZ_QOCR01000001.1"/>
</dbReference>
<keyword evidence="1" id="KW-0472">Membrane</keyword>
<dbReference type="EMBL" id="QOCS01000013">
    <property type="protein sequence ID" value="RHW46277.1"/>
    <property type="molecule type" value="Genomic_DNA"/>
</dbReference>
<dbReference type="AlphaFoldDB" id="A0A3R6Z8Z2"/>
<protein>
    <submittedName>
        <fullName evidence="2">DUF2273 domain-containing protein</fullName>
    </submittedName>
</protein>
<name>A0A3R6Z8Z2_9LACO</name>
<dbReference type="Proteomes" id="UP000284109">
    <property type="component" value="Unassembled WGS sequence"/>
</dbReference>
<gene>
    <name evidence="3" type="ORF">DS831_03395</name>
    <name evidence="2" type="ORF">DS832_05815</name>
</gene>
<accession>A0A3R6Z8Z2</accession>
<reference evidence="4 5" key="1">
    <citation type="submission" date="2018-07" db="EMBL/GenBank/DDBJ databases">
        <title>Genome sequences of six Lactobacillus spp. isolated from bumble bee guts.</title>
        <authorList>
            <person name="Motta E.V.S."/>
            <person name="Moran N.A."/>
        </authorList>
    </citation>
    <scope>NUCLEOTIDE SEQUENCE [LARGE SCALE GENOMIC DNA]</scope>
    <source>
        <strain evidence="3 4">BI-1.1</strain>
        <strain evidence="2 5">LV-8.1</strain>
    </source>
</reference>
<dbReference type="Pfam" id="PF10031">
    <property type="entry name" value="DUF2273"/>
    <property type="match status" value="1"/>
</dbReference>
<dbReference type="OrthoDB" id="2307066at2"/>
<evidence type="ECO:0000313" key="5">
    <source>
        <dbReference type="Proteomes" id="UP000284822"/>
    </source>
</evidence>
<sequence>MKDFFKQYQREIIGGIIGFLMAICFITIGFIKTIFVAFFVVIGGLGGHYLPQLLHLIQKN</sequence>
<dbReference type="Proteomes" id="UP000284822">
    <property type="component" value="Unassembled WGS sequence"/>
</dbReference>
<feature type="transmembrane region" description="Helical" evidence="1">
    <location>
        <begin position="37"/>
        <end position="57"/>
    </location>
</feature>
<keyword evidence="1" id="KW-1133">Transmembrane helix</keyword>
<proteinExistence type="predicted"/>
<organism evidence="2 5">
    <name type="scientific">Bombilactobacillus bombi</name>
    <dbReference type="NCBI Taxonomy" id="1303590"/>
    <lineage>
        <taxon>Bacteria</taxon>
        <taxon>Bacillati</taxon>
        <taxon>Bacillota</taxon>
        <taxon>Bacilli</taxon>
        <taxon>Lactobacillales</taxon>
        <taxon>Lactobacillaceae</taxon>
        <taxon>Bombilactobacillus</taxon>
    </lineage>
</organism>
<dbReference type="InterPro" id="IPR018730">
    <property type="entry name" value="DUF2273"/>
</dbReference>
<comment type="caution">
    <text evidence="2">The sequence shown here is derived from an EMBL/GenBank/DDBJ whole genome shotgun (WGS) entry which is preliminary data.</text>
</comment>
<keyword evidence="4" id="KW-1185">Reference proteome</keyword>
<keyword evidence="1" id="KW-0812">Transmembrane</keyword>
<evidence type="ECO:0000256" key="1">
    <source>
        <dbReference type="SAM" id="Phobius"/>
    </source>
</evidence>